<evidence type="ECO:0000313" key="1">
    <source>
        <dbReference type="EMBL" id="KAI0063832.1"/>
    </source>
</evidence>
<sequence length="1607" mass="178741">MRALHGIYYASAFLFLRGRALSPAVKVSMRTSWPSPPFLLELIETIFIEEPEAFFPLLDVLTDPQTLPSREPLTPEAQQQLALEAAVSAGFLSKPGAVETVQMHLGLHSATPKLEAFYQSFRYNSNSKAASRDQESCGSWVEWYGEVVCDVERLAQLAGSDTLDTAETHSPLFPRPRILPFDHVYPPPARLAETETPPRTAILYGLISSSNFRDLHLYLMKLSNSQTPRVQYIFRPIPEANRGTEKTHLSGYGVTLDLKKMDYLALDDRLAHKGGSEADNSSPSETIDIPVESDYVLPLLEQYSLNTTLDIGEPLTSDELSQIGAQTIQLVGGSETPFATFKQLVQDFPKYASSIARRVVVNSSVATEVQANSFKVQLGVSSVWLNGAPVPDVHMNPFGLLKLVRKERDAMLSLTSLGLGSTQALDLITHPSLSAGAAGDVVDGVFDASDRLEGGGLITWWNDIEKDSRYSRWPTSLYSLLRPTYPGQVNVIRLNMFNVVLVMDLSQLDTIQFIANTVSMVINRAFPVRFGIVPLVETEDSVKMANLMVYLVENYGRSLAMQFFGKIMQQSDSQPGEVDMSIVEAQFESLVSFAEPKEDGYKADFESVVAGVADGSEQWIEKARAYAQRLGTSSTSAPNGHAFLNGQYYVLDDTFLNSLQMAVGKSAQYFQEHVYDGSITEETIGDISMYFYDLPTTLARRNRHIVPPSNGDGARVVNIGEVLQKADFRTSSSSFLYPESVKVPMTLYVIADLDSEDGLSMVQAALTFGSPSSRSRVAFIHNPSSAPDIVETSTRMSSLISHLMFKRLVSKISSHNLLRALGLHMTVDQSEQTVLGADISLNDIMGGVDVKDVDLVDYAKYVRTSGQVVQELGLEPGEIALILNGRVIGPIESGEFPAEDLQLLENYEYSKRIEPVVTALGSVAPEILDSDRASFADLISTASSVISKIQLPDSEGGMFSQPAAARTQTYNLLDGEYTSFEIGNRSTALHHFAVILDPLSEHAQRYTSLFEWLSHIPTVHVKIQLQPAPYEQLPLKQFYRYNLLPQLRFDESGRELPAQTTFRDLPVEPIYTLGLDEPSSWIVRPREALYDLDNLQLGVLSPEESQRGLDVIYELDYLVVGGHARELHTNSPPRGVQLQLVTDNSEPVGDTLVVANLGYFQFKATPGVYGLEIREGRGREIFSLESAGNEGWESPTVDEVGNQVTLTSFDGLTLYPRLARVPGMETADVLEVVEEEKAAGGFVDDVVSRLSSLFKTHEVVDTSVSTTKHADINIFTVASGLLYEACCCSILRFASIMILSVLRNTNHTVKFWFIENFLSPSFLEFIPHFAAEYGFQYELVTYKWPSWLRQQREKQRIIWAYKILFLDVLFPMDLDKVIFVDADQIVRTDLKELIDVDLHGAPYGYTPMGDDNEDMEGFRFWKTGYWEQALHGRPYHISALYVVDLVRFRQMAAGDILRSQYQQLSADPNSLSNLDQDLPNNLQSYIPIYSLHEDWLWCETWCSKDRLDRAKTIDLCQNPLTKEPKLSRARQIPEWEVYDSEIARFTRTLADDGRIHASAAAADVNELANAGAARVNVAEGGEGETVELVASVVSETHASSSPVRDEL</sequence>
<accession>A0ACB8T5S9</accession>
<dbReference type="EMBL" id="MU277201">
    <property type="protein sequence ID" value="KAI0063832.1"/>
    <property type="molecule type" value="Genomic_DNA"/>
</dbReference>
<evidence type="ECO:0000313" key="2">
    <source>
        <dbReference type="Proteomes" id="UP000814140"/>
    </source>
</evidence>
<proteinExistence type="predicted"/>
<dbReference type="Proteomes" id="UP000814140">
    <property type="component" value="Unassembled WGS sequence"/>
</dbReference>
<reference evidence="1" key="1">
    <citation type="submission" date="2021-03" db="EMBL/GenBank/DDBJ databases">
        <authorList>
            <consortium name="DOE Joint Genome Institute"/>
            <person name="Ahrendt S."/>
            <person name="Looney B.P."/>
            <person name="Miyauchi S."/>
            <person name="Morin E."/>
            <person name="Drula E."/>
            <person name="Courty P.E."/>
            <person name="Chicoki N."/>
            <person name="Fauchery L."/>
            <person name="Kohler A."/>
            <person name="Kuo A."/>
            <person name="Labutti K."/>
            <person name="Pangilinan J."/>
            <person name="Lipzen A."/>
            <person name="Riley R."/>
            <person name="Andreopoulos W."/>
            <person name="He G."/>
            <person name="Johnson J."/>
            <person name="Barry K.W."/>
            <person name="Grigoriev I.V."/>
            <person name="Nagy L."/>
            <person name="Hibbett D."/>
            <person name="Henrissat B."/>
            <person name="Matheny P.B."/>
            <person name="Labbe J."/>
            <person name="Martin F."/>
        </authorList>
    </citation>
    <scope>NUCLEOTIDE SEQUENCE</scope>
    <source>
        <strain evidence="1">HHB10654</strain>
    </source>
</reference>
<gene>
    <name evidence="1" type="ORF">BV25DRAFT_1801498</name>
</gene>
<reference evidence="1" key="2">
    <citation type="journal article" date="2022" name="New Phytol.">
        <title>Evolutionary transition to the ectomycorrhizal habit in the genomes of a hyperdiverse lineage of mushroom-forming fungi.</title>
        <authorList>
            <person name="Looney B."/>
            <person name="Miyauchi S."/>
            <person name="Morin E."/>
            <person name="Drula E."/>
            <person name="Courty P.E."/>
            <person name="Kohler A."/>
            <person name="Kuo A."/>
            <person name="LaButti K."/>
            <person name="Pangilinan J."/>
            <person name="Lipzen A."/>
            <person name="Riley R."/>
            <person name="Andreopoulos W."/>
            <person name="He G."/>
            <person name="Johnson J."/>
            <person name="Nolan M."/>
            <person name="Tritt A."/>
            <person name="Barry K.W."/>
            <person name="Grigoriev I.V."/>
            <person name="Nagy L.G."/>
            <person name="Hibbett D."/>
            <person name="Henrissat B."/>
            <person name="Matheny P.B."/>
            <person name="Labbe J."/>
            <person name="Martin F.M."/>
        </authorList>
    </citation>
    <scope>NUCLEOTIDE SEQUENCE</scope>
    <source>
        <strain evidence="1">HHB10654</strain>
    </source>
</reference>
<comment type="caution">
    <text evidence="1">The sequence shown here is derived from an EMBL/GenBank/DDBJ whole genome shotgun (WGS) entry which is preliminary data.</text>
</comment>
<keyword evidence="2" id="KW-1185">Reference proteome</keyword>
<protein>
    <submittedName>
        <fullName evidence="1">Uncharacterized protein</fullName>
    </submittedName>
</protein>
<organism evidence="1 2">
    <name type="scientific">Artomyces pyxidatus</name>
    <dbReference type="NCBI Taxonomy" id="48021"/>
    <lineage>
        <taxon>Eukaryota</taxon>
        <taxon>Fungi</taxon>
        <taxon>Dikarya</taxon>
        <taxon>Basidiomycota</taxon>
        <taxon>Agaricomycotina</taxon>
        <taxon>Agaricomycetes</taxon>
        <taxon>Russulales</taxon>
        <taxon>Auriscalpiaceae</taxon>
        <taxon>Artomyces</taxon>
    </lineage>
</organism>
<name>A0ACB8T5S9_9AGAM</name>